<protein>
    <submittedName>
        <fullName evidence="2">Uncharacterized protein</fullName>
    </submittedName>
</protein>
<evidence type="ECO:0000313" key="2">
    <source>
        <dbReference type="EMBL" id="KAF2768685.1"/>
    </source>
</evidence>
<reference evidence="2" key="1">
    <citation type="journal article" date="2020" name="Stud. Mycol.">
        <title>101 Dothideomycetes genomes: a test case for predicting lifestyles and emergence of pathogens.</title>
        <authorList>
            <person name="Haridas S."/>
            <person name="Albert R."/>
            <person name="Binder M."/>
            <person name="Bloem J."/>
            <person name="Labutti K."/>
            <person name="Salamov A."/>
            <person name="Andreopoulos B."/>
            <person name="Baker S."/>
            <person name="Barry K."/>
            <person name="Bills G."/>
            <person name="Bluhm B."/>
            <person name="Cannon C."/>
            <person name="Castanera R."/>
            <person name="Culley D."/>
            <person name="Daum C."/>
            <person name="Ezra D."/>
            <person name="Gonzalez J."/>
            <person name="Henrissat B."/>
            <person name="Kuo A."/>
            <person name="Liang C."/>
            <person name="Lipzen A."/>
            <person name="Lutzoni F."/>
            <person name="Magnuson J."/>
            <person name="Mondo S."/>
            <person name="Nolan M."/>
            <person name="Ohm R."/>
            <person name="Pangilinan J."/>
            <person name="Park H.-J."/>
            <person name="Ramirez L."/>
            <person name="Alfaro M."/>
            <person name="Sun H."/>
            <person name="Tritt A."/>
            <person name="Yoshinaga Y."/>
            <person name="Zwiers L.-H."/>
            <person name="Turgeon B."/>
            <person name="Goodwin S."/>
            <person name="Spatafora J."/>
            <person name="Crous P."/>
            <person name="Grigoriev I."/>
        </authorList>
    </citation>
    <scope>NUCLEOTIDE SEQUENCE</scope>
    <source>
        <strain evidence="2">CBS 116005</strain>
    </source>
</reference>
<dbReference type="EMBL" id="ML995841">
    <property type="protein sequence ID" value="KAF2768685.1"/>
    <property type="molecule type" value="Genomic_DNA"/>
</dbReference>
<gene>
    <name evidence="2" type="ORF">EJ03DRAFT_113300</name>
</gene>
<name>A0A6G1L761_9PEZI</name>
<proteinExistence type="predicted"/>
<feature type="compositionally biased region" description="Pro residues" evidence="1">
    <location>
        <begin position="39"/>
        <end position="49"/>
    </location>
</feature>
<dbReference type="AlphaFoldDB" id="A0A6G1L761"/>
<evidence type="ECO:0000256" key="1">
    <source>
        <dbReference type="SAM" id="MobiDB-lite"/>
    </source>
</evidence>
<evidence type="ECO:0000313" key="3">
    <source>
        <dbReference type="Proteomes" id="UP000799436"/>
    </source>
</evidence>
<feature type="region of interest" description="Disordered" evidence="1">
    <location>
        <begin position="1"/>
        <end position="84"/>
    </location>
</feature>
<sequence>MDGHFENTSRRRMSLPARAFHAAESPEPHPHEERKSLPARPPQIPPHPASQPHQERTLIPIHNPQTSQPPVLRPTKVRSTSGLLSRAANAVKRVISGEFSPGKRKDSANLEELEIEHIFEALPHTYDIFCPYCSDPPTARPG</sequence>
<organism evidence="2 3">
    <name type="scientific">Teratosphaeria nubilosa</name>
    <dbReference type="NCBI Taxonomy" id="161662"/>
    <lineage>
        <taxon>Eukaryota</taxon>
        <taxon>Fungi</taxon>
        <taxon>Dikarya</taxon>
        <taxon>Ascomycota</taxon>
        <taxon>Pezizomycotina</taxon>
        <taxon>Dothideomycetes</taxon>
        <taxon>Dothideomycetidae</taxon>
        <taxon>Mycosphaerellales</taxon>
        <taxon>Teratosphaeriaceae</taxon>
        <taxon>Teratosphaeria</taxon>
    </lineage>
</organism>
<feature type="compositionally biased region" description="Basic and acidic residues" evidence="1">
    <location>
        <begin position="24"/>
        <end position="36"/>
    </location>
</feature>
<keyword evidence="3" id="KW-1185">Reference proteome</keyword>
<accession>A0A6G1L761</accession>
<dbReference type="Proteomes" id="UP000799436">
    <property type="component" value="Unassembled WGS sequence"/>
</dbReference>